<comment type="caution">
    <text evidence="4">The sequence shown here is derived from an EMBL/GenBank/DDBJ whole genome shotgun (WGS) entry which is preliminary data.</text>
</comment>
<dbReference type="GO" id="GO:0003678">
    <property type="term" value="F:DNA helicase activity"/>
    <property type="evidence" value="ECO:0007669"/>
    <property type="project" value="InterPro"/>
</dbReference>
<dbReference type="Proteomes" id="UP000229766">
    <property type="component" value="Unassembled WGS sequence"/>
</dbReference>
<dbReference type="GO" id="GO:0003677">
    <property type="term" value="F:DNA binding"/>
    <property type="evidence" value="ECO:0007669"/>
    <property type="project" value="UniProtKB-KW"/>
</dbReference>
<keyword evidence="4" id="KW-0347">Helicase</keyword>
<accession>A0A2M8L115</accession>
<evidence type="ECO:0000313" key="4">
    <source>
        <dbReference type="EMBL" id="PJE66568.1"/>
    </source>
</evidence>
<dbReference type="InterPro" id="IPR007693">
    <property type="entry name" value="DNA_helicase_DnaB-like_N"/>
</dbReference>
<dbReference type="GO" id="GO:0006260">
    <property type="term" value="P:DNA replication"/>
    <property type="evidence" value="ECO:0007669"/>
    <property type="project" value="UniProtKB-KW"/>
</dbReference>
<evidence type="ECO:0000259" key="3">
    <source>
        <dbReference type="Pfam" id="PF00772"/>
    </source>
</evidence>
<keyword evidence="4" id="KW-0067">ATP-binding</keyword>
<keyword evidence="4" id="KW-0378">Hydrolase</keyword>
<proteinExistence type="predicted"/>
<keyword evidence="4" id="KW-0547">Nucleotide-binding</keyword>
<reference evidence="5" key="1">
    <citation type="submission" date="2017-09" db="EMBL/GenBank/DDBJ databases">
        <title>Depth-based differentiation of microbial function through sediment-hosted aquifers and enrichment of novel symbionts in the deep terrestrial subsurface.</title>
        <authorList>
            <person name="Probst A.J."/>
            <person name="Ladd B."/>
            <person name="Jarett J.K."/>
            <person name="Geller-Mcgrath D.E."/>
            <person name="Sieber C.M.K."/>
            <person name="Emerson J.B."/>
            <person name="Anantharaman K."/>
            <person name="Thomas B.C."/>
            <person name="Malmstrom R."/>
            <person name="Stieglmeier M."/>
            <person name="Klingl A."/>
            <person name="Woyke T."/>
            <person name="Ryan C.M."/>
            <person name="Banfield J.F."/>
        </authorList>
    </citation>
    <scope>NUCLEOTIDE SEQUENCE [LARGE SCALE GENOMIC DNA]</scope>
</reference>
<dbReference type="InterPro" id="IPR036185">
    <property type="entry name" value="DNA_heli_DnaB-like_N_sf"/>
</dbReference>
<keyword evidence="1" id="KW-0235">DNA replication</keyword>
<dbReference type="SUPFAM" id="SSF48024">
    <property type="entry name" value="N-terminal domain of DnaB helicase"/>
    <property type="match status" value="1"/>
</dbReference>
<protein>
    <submittedName>
        <fullName evidence="4">Replicative DNA helicase</fullName>
    </submittedName>
</protein>
<evidence type="ECO:0000256" key="1">
    <source>
        <dbReference type="ARBA" id="ARBA00022705"/>
    </source>
</evidence>
<organism evidence="4 5">
    <name type="scientific">Candidatus Shapirobacteria bacterium CG10_big_fil_rev_8_21_14_0_10_36_6</name>
    <dbReference type="NCBI Taxonomy" id="1974886"/>
    <lineage>
        <taxon>Bacteria</taxon>
        <taxon>Candidatus Shapironibacteriota</taxon>
    </lineage>
</organism>
<dbReference type="PANTHER" id="PTHR30153:SF2">
    <property type="entry name" value="REPLICATIVE DNA HELICASE"/>
    <property type="match status" value="1"/>
</dbReference>
<keyword evidence="2" id="KW-0238">DNA-binding</keyword>
<feature type="non-terminal residue" evidence="4">
    <location>
        <position position="61"/>
    </location>
</feature>
<dbReference type="EMBL" id="PFEI01000199">
    <property type="protein sequence ID" value="PJE66568.1"/>
    <property type="molecule type" value="Genomic_DNA"/>
</dbReference>
<dbReference type="GO" id="GO:0005524">
    <property type="term" value="F:ATP binding"/>
    <property type="evidence" value="ECO:0007669"/>
    <property type="project" value="InterPro"/>
</dbReference>
<feature type="domain" description="DNA helicase DnaB-like N-terminal" evidence="3">
    <location>
        <begin position="2"/>
        <end position="61"/>
    </location>
</feature>
<dbReference type="Pfam" id="PF00772">
    <property type="entry name" value="DnaB"/>
    <property type="match status" value="1"/>
</dbReference>
<gene>
    <name evidence="4" type="ORF">COU93_03635</name>
</gene>
<dbReference type="PANTHER" id="PTHR30153">
    <property type="entry name" value="REPLICATIVE DNA HELICASE DNAB"/>
    <property type="match status" value="1"/>
</dbReference>
<dbReference type="InterPro" id="IPR016136">
    <property type="entry name" value="DNA_helicase_N/primase_C"/>
</dbReference>
<evidence type="ECO:0000313" key="5">
    <source>
        <dbReference type="Proteomes" id="UP000229766"/>
    </source>
</evidence>
<name>A0A2M8L115_9BACT</name>
<evidence type="ECO:0000256" key="2">
    <source>
        <dbReference type="ARBA" id="ARBA00023125"/>
    </source>
</evidence>
<sequence>MPPSFEEAEVSVLGSILIDNDAILAVSEFLRPEHFYNGIHSRIFDAMLHLYEARSPIDLVT</sequence>
<dbReference type="GO" id="GO:0005829">
    <property type="term" value="C:cytosol"/>
    <property type="evidence" value="ECO:0007669"/>
    <property type="project" value="TreeGrafter"/>
</dbReference>
<dbReference type="Gene3D" id="1.10.860.10">
    <property type="entry name" value="DNAb Helicase, Chain A"/>
    <property type="match status" value="1"/>
</dbReference>
<dbReference type="AlphaFoldDB" id="A0A2M8L115"/>